<gene>
    <name evidence="2" type="ORF">C1H76_6240</name>
</gene>
<name>A0A4U7B109_9PEZI</name>
<reference evidence="2 3" key="1">
    <citation type="submission" date="2018-02" db="EMBL/GenBank/DDBJ databases">
        <title>Draft genome sequences of Elsinoe sp., causing black scab on jojoba.</title>
        <authorList>
            <person name="Stodart B."/>
            <person name="Jeffress S."/>
            <person name="Ash G."/>
            <person name="Arun Chinnappa K."/>
        </authorList>
    </citation>
    <scope>NUCLEOTIDE SEQUENCE [LARGE SCALE GENOMIC DNA]</scope>
    <source>
        <strain evidence="2 3">Hillstone_2</strain>
    </source>
</reference>
<evidence type="ECO:0000313" key="3">
    <source>
        <dbReference type="Proteomes" id="UP000308133"/>
    </source>
</evidence>
<comment type="caution">
    <text evidence="2">The sequence shown here is derived from an EMBL/GenBank/DDBJ whole genome shotgun (WGS) entry which is preliminary data.</text>
</comment>
<evidence type="ECO:0000256" key="1">
    <source>
        <dbReference type="SAM" id="SignalP"/>
    </source>
</evidence>
<evidence type="ECO:0000313" key="2">
    <source>
        <dbReference type="EMBL" id="TKX21744.1"/>
    </source>
</evidence>
<accession>A0A4U7B109</accession>
<proteinExistence type="predicted"/>
<dbReference type="Proteomes" id="UP000308133">
    <property type="component" value="Unassembled WGS sequence"/>
</dbReference>
<sequence length="369" mass="39053">MKTTILLALAFLQSTHLQCSSCRCLSHFTPSTTTTSTLTDSVYKFTTTPTVIVPPAKTFYNTQNVTVWNTAATPSTIVSIVNQTVTKKTIINAWTSVDCRTTYSHTTQVTLPAATISTPAAFRPATSAMYATTKALSKLNRRAVATPARKDVNVATVTCTMLTVMVAPASTSMQPDVTQTSTRTVYQTPPRLTIISSNVETRTVPTTAYFESCTAKGVFQTTITLATVTPSPSVFACGANNLLDGVARVTSNPGKASSYILGPVVGLTYADGVNKINSQGPTNAADCCKACWTDSTCLGSAWLQPEGRCGVFRTSSGKVAAGQSTSAGMFYDMQNTRVGFAKTEHYFNGSSLVLSNGPAGFWGDASGYV</sequence>
<feature type="chain" id="PRO_5020294685" description="Apple domain-containing protein" evidence="1">
    <location>
        <begin position="18"/>
        <end position="369"/>
    </location>
</feature>
<keyword evidence="1" id="KW-0732">Signal</keyword>
<feature type="signal peptide" evidence="1">
    <location>
        <begin position="1"/>
        <end position="17"/>
    </location>
</feature>
<protein>
    <recommendedName>
        <fullName evidence="4">Apple domain-containing protein</fullName>
    </recommendedName>
</protein>
<dbReference type="EMBL" id="PTQR01000080">
    <property type="protein sequence ID" value="TKX21744.1"/>
    <property type="molecule type" value="Genomic_DNA"/>
</dbReference>
<organism evidence="2 3">
    <name type="scientific">Elsinoe australis</name>
    <dbReference type="NCBI Taxonomy" id="40998"/>
    <lineage>
        <taxon>Eukaryota</taxon>
        <taxon>Fungi</taxon>
        <taxon>Dikarya</taxon>
        <taxon>Ascomycota</taxon>
        <taxon>Pezizomycotina</taxon>
        <taxon>Dothideomycetes</taxon>
        <taxon>Dothideomycetidae</taxon>
        <taxon>Myriangiales</taxon>
        <taxon>Elsinoaceae</taxon>
        <taxon>Elsinoe</taxon>
    </lineage>
</organism>
<evidence type="ECO:0008006" key="4">
    <source>
        <dbReference type="Google" id="ProtNLM"/>
    </source>
</evidence>
<dbReference type="AlphaFoldDB" id="A0A4U7B109"/>